<dbReference type="AlphaFoldDB" id="A0A0F9X2U1"/>
<reference evidence="1" key="1">
    <citation type="journal article" date="2015" name="Nature">
        <title>Complex archaea that bridge the gap between prokaryotes and eukaryotes.</title>
        <authorList>
            <person name="Spang A."/>
            <person name="Saw J.H."/>
            <person name="Jorgensen S.L."/>
            <person name="Zaremba-Niedzwiedzka K."/>
            <person name="Martijn J."/>
            <person name="Lind A.E."/>
            <person name="van Eijk R."/>
            <person name="Schleper C."/>
            <person name="Guy L."/>
            <person name="Ettema T.J."/>
        </authorList>
    </citation>
    <scope>NUCLEOTIDE SEQUENCE</scope>
</reference>
<evidence type="ECO:0000313" key="1">
    <source>
        <dbReference type="EMBL" id="KKN85763.1"/>
    </source>
</evidence>
<organism evidence="1">
    <name type="scientific">marine sediment metagenome</name>
    <dbReference type="NCBI Taxonomy" id="412755"/>
    <lineage>
        <taxon>unclassified sequences</taxon>
        <taxon>metagenomes</taxon>
        <taxon>ecological metagenomes</taxon>
    </lineage>
</organism>
<comment type="caution">
    <text evidence="1">The sequence shown here is derived from an EMBL/GenBank/DDBJ whole genome shotgun (WGS) entry which is preliminary data.</text>
</comment>
<name>A0A0F9X2U1_9ZZZZ</name>
<dbReference type="InterPro" id="IPR043721">
    <property type="entry name" value="DUF5662"/>
</dbReference>
<accession>A0A0F9X2U1</accession>
<dbReference type="Pfam" id="PF18907">
    <property type="entry name" value="DUF5662"/>
    <property type="match status" value="1"/>
</dbReference>
<gene>
    <name evidence="1" type="ORF">LCGC14_0275690</name>
</gene>
<dbReference type="EMBL" id="LAZR01000155">
    <property type="protein sequence ID" value="KKN85763.1"/>
    <property type="molecule type" value="Genomic_DNA"/>
</dbReference>
<sequence length="255" mass="29885">MRKHLRYLSYVLRHKWFVFLELRKLGKGPWLGVIHDLSKFRPSEWSAYANHFYGPDSHHKDGTHTPVRDETGYYKPTDTGDPAFDLAWHYHQRRNAHHWQFWVQADDSGGEVVLKIPHRYFCEMICDWRGASRAQGSKSTVAQWYEANKGKMRLHPTTRRWVEASVGRLDYARRELLKGTRGTRIRSLGGLHMAEQCCVCDEKGENQCPNEAEWYAWDLGGERYYSTDNYYCDDHVKEALVSGGRTEVWDVSLVE</sequence>
<protein>
    <submittedName>
        <fullName evidence="1">Uncharacterized protein</fullName>
    </submittedName>
</protein>
<proteinExistence type="predicted"/>